<evidence type="ECO:0000259" key="9">
    <source>
        <dbReference type="PROSITE" id="PS50262"/>
    </source>
</evidence>
<evidence type="ECO:0000256" key="5">
    <source>
        <dbReference type="ARBA" id="ARBA00023136"/>
    </source>
</evidence>
<protein>
    <submittedName>
        <fullName evidence="10">Olfactory receptor 1571</fullName>
    </submittedName>
</protein>
<organism evidence="10 11">
    <name type="scientific">Sciurus carolinensis</name>
    <name type="common">Eastern gray squirrel</name>
    <dbReference type="NCBI Taxonomy" id="30640"/>
    <lineage>
        <taxon>Eukaryota</taxon>
        <taxon>Metazoa</taxon>
        <taxon>Chordata</taxon>
        <taxon>Craniata</taxon>
        <taxon>Vertebrata</taxon>
        <taxon>Euteleostomi</taxon>
        <taxon>Mammalia</taxon>
        <taxon>Eutheria</taxon>
        <taxon>Euarchontoglires</taxon>
        <taxon>Glires</taxon>
        <taxon>Rodentia</taxon>
        <taxon>Sciuromorpha</taxon>
        <taxon>Sciuridae</taxon>
        <taxon>Sciurinae</taxon>
        <taxon>Sciurini</taxon>
        <taxon>Sciurus</taxon>
    </lineage>
</organism>
<feature type="transmembrane region" description="Helical" evidence="8">
    <location>
        <begin position="102"/>
        <end position="125"/>
    </location>
</feature>
<dbReference type="Proteomes" id="UP001166674">
    <property type="component" value="Unassembled WGS sequence"/>
</dbReference>
<dbReference type="GO" id="GO:0004930">
    <property type="term" value="F:G protein-coupled receptor activity"/>
    <property type="evidence" value="ECO:0007669"/>
    <property type="project" value="UniProtKB-KW"/>
</dbReference>
<accession>A0AA41ST40</accession>
<dbReference type="InterPro" id="IPR000725">
    <property type="entry name" value="Olfact_rcpt"/>
</dbReference>
<keyword evidence="11" id="KW-1185">Reference proteome</keyword>
<comment type="caution">
    <text evidence="10">The sequence shown here is derived from an EMBL/GenBank/DDBJ whole genome shotgun (WGS) entry which is preliminary data.</text>
</comment>
<evidence type="ECO:0000313" key="10">
    <source>
        <dbReference type="EMBL" id="MBZ3870887.1"/>
    </source>
</evidence>
<evidence type="ECO:0000256" key="7">
    <source>
        <dbReference type="ARBA" id="ARBA00023224"/>
    </source>
</evidence>
<dbReference type="PROSITE" id="PS50262">
    <property type="entry name" value="G_PROTEIN_RECEP_F1_2"/>
    <property type="match status" value="1"/>
</dbReference>
<comment type="subcellular location">
    <subcellularLocation>
        <location evidence="1">Membrane</location>
        <topology evidence="1">Multi-pass membrane protein</topology>
    </subcellularLocation>
</comment>
<evidence type="ECO:0000256" key="1">
    <source>
        <dbReference type="ARBA" id="ARBA00004141"/>
    </source>
</evidence>
<keyword evidence="2 8" id="KW-0812">Transmembrane</keyword>
<sequence length="179" mass="20295">MYQRLCGLLVLVSWIKSALNSWLQRLMMLLLSFCIDLDIPHFFCEPNHVVHLAWSDTLHNDMLMYVTCVVLGGGPFTGILYSYSKIVSSICAISSAQGKYKAFSTCVSHLSVVSLFYCTVLSVYLNSAVTQNTQSSTRASVMYSMVTPMLNHFVYSLRNRDMKSVLRSFSEKLHKHPLF</sequence>
<name>A0AA41ST40_SCICA</name>
<dbReference type="SUPFAM" id="SSF81321">
    <property type="entry name" value="Family A G protein-coupled receptor-like"/>
    <property type="match status" value="1"/>
</dbReference>
<dbReference type="Gene3D" id="1.20.1070.10">
    <property type="entry name" value="Rhodopsin 7-helix transmembrane proteins"/>
    <property type="match status" value="1"/>
</dbReference>
<dbReference type="PRINTS" id="PR00245">
    <property type="entry name" value="OLFACTORYR"/>
</dbReference>
<evidence type="ECO:0000256" key="3">
    <source>
        <dbReference type="ARBA" id="ARBA00022989"/>
    </source>
</evidence>
<evidence type="ECO:0000256" key="2">
    <source>
        <dbReference type="ARBA" id="ARBA00022692"/>
    </source>
</evidence>
<proteinExistence type="predicted"/>
<evidence type="ECO:0000256" key="4">
    <source>
        <dbReference type="ARBA" id="ARBA00023040"/>
    </source>
</evidence>
<dbReference type="GO" id="GO:0004984">
    <property type="term" value="F:olfactory receptor activity"/>
    <property type="evidence" value="ECO:0007669"/>
    <property type="project" value="InterPro"/>
</dbReference>
<feature type="transmembrane region" description="Helical" evidence="8">
    <location>
        <begin position="137"/>
        <end position="157"/>
    </location>
</feature>
<evidence type="ECO:0000256" key="8">
    <source>
        <dbReference type="SAM" id="Phobius"/>
    </source>
</evidence>
<dbReference type="Pfam" id="PF13853">
    <property type="entry name" value="7tm_4"/>
    <property type="match status" value="1"/>
</dbReference>
<keyword evidence="7" id="KW-0807">Transducer</keyword>
<dbReference type="PANTHER" id="PTHR48001">
    <property type="entry name" value="OLFACTORY RECEPTOR"/>
    <property type="match status" value="1"/>
</dbReference>
<feature type="domain" description="G-protein coupled receptors family 1 profile" evidence="9">
    <location>
        <begin position="1"/>
        <end position="155"/>
    </location>
</feature>
<gene>
    <name evidence="10" type="ORF">SUZIE_110185</name>
</gene>
<dbReference type="GO" id="GO:0016020">
    <property type="term" value="C:membrane"/>
    <property type="evidence" value="ECO:0007669"/>
    <property type="project" value="UniProtKB-SubCell"/>
</dbReference>
<dbReference type="AlphaFoldDB" id="A0AA41ST40"/>
<evidence type="ECO:0000256" key="6">
    <source>
        <dbReference type="ARBA" id="ARBA00023170"/>
    </source>
</evidence>
<evidence type="ECO:0000313" key="11">
    <source>
        <dbReference type="Proteomes" id="UP001166674"/>
    </source>
</evidence>
<reference evidence="10" key="1">
    <citation type="submission" date="2020-03" db="EMBL/GenBank/DDBJ databases">
        <title>Studies in the Genomics of Life Span.</title>
        <authorList>
            <person name="Glass D."/>
        </authorList>
    </citation>
    <scope>NUCLEOTIDE SEQUENCE</scope>
    <source>
        <strain evidence="10">SUZIE</strain>
        <tissue evidence="10">Muscle</tissue>
    </source>
</reference>
<keyword evidence="6 10" id="KW-0675">Receptor</keyword>
<keyword evidence="4" id="KW-0297">G-protein coupled receptor</keyword>
<dbReference type="InterPro" id="IPR017452">
    <property type="entry name" value="GPCR_Rhodpsn_7TM"/>
</dbReference>
<keyword evidence="3 8" id="KW-1133">Transmembrane helix</keyword>
<dbReference type="EMBL" id="JAATJV010156347">
    <property type="protein sequence ID" value="MBZ3870887.1"/>
    <property type="molecule type" value="Genomic_DNA"/>
</dbReference>
<feature type="transmembrane region" description="Helical" evidence="8">
    <location>
        <begin position="62"/>
        <end position="81"/>
    </location>
</feature>
<keyword evidence="5 8" id="KW-0472">Membrane</keyword>